<keyword evidence="4" id="KW-0472">Membrane</keyword>
<feature type="transmembrane region" description="Helical" evidence="4">
    <location>
        <begin position="352"/>
        <end position="372"/>
    </location>
</feature>
<feature type="transmembrane region" description="Helical" evidence="4">
    <location>
        <begin position="557"/>
        <end position="579"/>
    </location>
</feature>
<dbReference type="OrthoDB" id="159395at2759"/>
<proteinExistence type="predicted"/>
<keyword evidence="4" id="KW-1133">Transmembrane helix</keyword>
<sequence>MALPPLQAWLLWVALLIATTLASSSDAGKTFAPLSVFSAPICRFTARPCVRLIDRNASDIIALPMAAWLPRQFAVYAPLTSSSTCPTNHSICVPTSAYVPTLTRLSSGDINLTIALLDSDVVADTALTFTLSSSTFVHGPSCSPMGTCNDSMWTISSPSSPFVVTFVVTNATGSFNVTRTPTILASMNLAAAAILPASNMEFSPTVSFETDPTCMRLSMYLPRTLSALSLCLSLDQDMCRPHNDLPSTFPPLSWNASSPASILQGSASVRVNVTTTSATSFCLTLQWDPHDVAMLQSPLGLSFPNVHLTANATSVSSPLYMQWTVQGTESQCVPVVFLQSPRAADLVEPQTLWTVVSLVLYTFAFVVACLLVRLHGLSFVKTSMFHDLALVSLLLVLLTSLLVHVLWLTTLHRLTGDARGTSGIEAGFLVAIVEGLRQTLLWVFVVSAGVHWTALSTPGLRRIHMESGRVVGVWVLVIISHFVVLLLYVVQNYSVLKCTYVDYLRNSAQTSIDRTTSTTSTIATLNSTTQQLWLPLLQPADWKYGVDKVCVDRTGGAFVLTFVPLHLLPLVVLVGLVVVGCSTKKTPTTTSSSTSTTTTPMHDDHVPLPVVSGSPNDHRSRTLSHTTTTRPPFSWISRLCAVLGIMPLAVHHFLTLYLYATSQHLPPVMWLVVGEYLPMLAPTLGYLVVQWTSSTGGGGMLLDTRLSHMIMRSTNHEQDASEQYRMPQDDTNNHDDNVITSSSLKTTSVAHVAVITSSSSMGQTTACDKVVVHLSHVVDDDPGWSTTVHTSKDELVTIPWYPDARIRCIVTTVSHMSAVESVFELGSLRQASHHVTWKTTCDTGTVTISLVRVDKTVTKPVSFTDPSVDSVAEELRELPWPTAVAVQYVATCVLPTVSVLADRAAEDLAATCAPTPRPDQHPIDQIQDEWEADVVQTWLRQRWTKRAEYAAMLTTGSSIPATMLQRLDEGKWVKLTADAKTSALRFLPCNLHVQDLHVIDARGEAAAVYSTLTMGVFASDHPTLADTEGSPQHATEEHETTWHARYKDEVQWATWVRETETNGQALATVVTAVVDQLNTQTQAASRWMEWVATKSVVFHMESLVSDHGKERQMLRDCAAAMEWLQSHVTLGLELEEEGSNVYVVNQRDVVTSVNLVVQASDPSHMNSAKAAVHVVLRVRERFWNHVHELIGGGPCHDATHQGGGLGFREPPNMATGVVRITALLFTQGIDESQTLANKTGGLFKETFPDVVNQRSVDRLAAFVQDLDMSPDIADVVRMKLAALTQSILQAKRERVKKKHPEILQVAAHITRLIGGAARVTACASGNDRTAMSVTLEHGWILGHFHHVPAPGVRRAVAAMRSEGVCLDVIEKNRGTRQYSFSSLQRSMLPEAYRCPEGTYDSSAAGRC</sequence>
<evidence type="ECO:0000256" key="1">
    <source>
        <dbReference type="ARBA" id="ARBA00022801"/>
    </source>
</evidence>
<evidence type="ECO:0000256" key="2">
    <source>
        <dbReference type="ARBA" id="ARBA00023098"/>
    </source>
</evidence>
<feature type="region of interest" description="Disordered" evidence="3">
    <location>
        <begin position="585"/>
        <end position="625"/>
    </location>
</feature>
<dbReference type="RefSeq" id="XP_009841318.1">
    <property type="nucleotide sequence ID" value="XM_009843016.1"/>
</dbReference>
<keyword evidence="2" id="KW-0443">Lipid metabolism</keyword>
<feature type="transmembrane region" description="Helical" evidence="4">
    <location>
        <begin position="470"/>
        <end position="490"/>
    </location>
</feature>
<keyword evidence="4" id="KW-0812">Transmembrane</keyword>
<keyword evidence="1" id="KW-0378">Hydrolase</keyword>
<dbReference type="EMBL" id="KI913178">
    <property type="protein sequence ID" value="ETV69211.1"/>
    <property type="molecule type" value="Genomic_DNA"/>
</dbReference>
<dbReference type="STRING" id="112090.W4FQI0"/>
<feature type="signal peptide" evidence="5">
    <location>
        <begin position="1"/>
        <end position="22"/>
    </location>
</feature>
<keyword evidence="5" id="KW-0732">Signal</keyword>
<dbReference type="InterPro" id="IPR039034">
    <property type="entry name" value="INPP4"/>
</dbReference>
<gene>
    <name evidence="6" type="ORF">H257_15039</name>
</gene>
<dbReference type="GO" id="GO:0016316">
    <property type="term" value="F:phosphatidylinositol-3,4-bisphosphate 4-phosphatase activity"/>
    <property type="evidence" value="ECO:0007669"/>
    <property type="project" value="InterPro"/>
</dbReference>
<dbReference type="VEuPathDB" id="FungiDB:H257_15039"/>
<dbReference type="PANTHER" id="PTHR12187:SF11">
    <property type="entry name" value="PHOSPHATIDYLINOSITOL-3,4-BISPHOSPHATE 4-PHOSPHATASE"/>
    <property type="match status" value="1"/>
</dbReference>
<feature type="compositionally biased region" description="Low complexity" evidence="3">
    <location>
        <begin position="585"/>
        <end position="600"/>
    </location>
</feature>
<evidence type="ECO:0000313" key="6">
    <source>
        <dbReference type="EMBL" id="ETV69211.1"/>
    </source>
</evidence>
<dbReference type="GeneID" id="20817035"/>
<evidence type="ECO:0000256" key="5">
    <source>
        <dbReference type="SAM" id="SignalP"/>
    </source>
</evidence>
<dbReference type="GO" id="GO:0005737">
    <property type="term" value="C:cytoplasm"/>
    <property type="evidence" value="ECO:0007669"/>
    <property type="project" value="TreeGrafter"/>
</dbReference>
<evidence type="ECO:0000256" key="3">
    <source>
        <dbReference type="SAM" id="MobiDB-lite"/>
    </source>
</evidence>
<feature type="transmembrane region" description="Helical" evidence="4">
    <location>
        <begin position="439"/>
        <end position="458"/>
    </location>
</feature>
<feature type="transmembrane region" description="Helical" evidence="4">
    <location>
        <begin position="384"/>
        <end position="407"/>
    </location>
</feature>
<organism evidence="6">
    <name type="scientific">Aphanomyces astaci</name>
    <name type="common">Crayfish plague agent</name>
    <dbReference type="NCBI Taxonomy" id="112090"/>
    <lineage>
        <taxon>Eukaryota</taxon>
        <taxon>Sar</taxon>
        <taxon>Stramenopiles</taxon>
        <taxon>Oomycota</taxon>
        <taxon>Saprolegniomycetes</taxon>
        <taxon>Saprolegniales</taxon>
        <taxon>Verrucalvaceae</taxon>
        <taxon>Aphanomyces</taxon>
    </lineage>
</organism>
<feature type="chain" id="PRO_5004841838" description="Tyrosine specific protein phosphatases domain-containing protein" evidence="5">
    <location>
        <begin position="23"/>
        <end position="1407"/>
    </location>
</feature>
<name>W4FQI0_APHAT</name>
<evidence type="ECO:0000256" key="4">
    <source>
        <dbReference type="SAM" id="Phobius"/>
    </source>
</evidence>
<reference evidence="6" key="1">
    <citation type="submission" date="2013-12" db="EMBL/GenBank/DDBJ databases">
        <title>The Genome Sequence of Aphanomyces astaci APO3.</title>
        <authorList>
            <consortium name="The Broad Institute Genomics Platform"/>
            <person name="Russ C."/>
            <person name="Tyler B."/>
            <person name="van West P."/>
            <person name="Dieguez-Uribeondo J."/>
            <person name="Young S.K."/>
            <person name="Zeng Q."/>
            <person name="Gargeya S."/>
            <person name="Fitzgerald M."/>
            <person name="Abouelleil A."/>
            <person name="Alvarado L."/>
            <person name="Chapman S.B."/>
            <person name="Gainer-Dewar J."/>
            <person name="Goldberg J."/>
            <person name="Griggs A."/>
            <person name="Gujja S."/>
            <person name="Hansen M."/>
            <person name="Howarth C."/>
            <person name="Imamovic A."/>
            <person name="Ireland A."/>
            <person name="Larimer J."/>
            <person name="McCowan C."/>
            <person name="Murphy C."/>
            <person name="Pearson M."/>
            <person name="Poon T.W."/>
            <person name="Priest M."/>
            <person name="Roberts A."/>
            <person name="Saif S."/>
            <person name="Shea T."/>
            <person name="Sykes S."/>
            <person name="Wortman J."/>
            <person name="Nusbaum C."/>
            <person name="Birren B."/>
        </authorList>
    </citation>
    <scope>NUCLEOTIDE SEQUENCE [LARGE SCALE GENOMIC DNA]</scope>
    <source>
        <strain evidence="6">APO3</strain>
    </source>
</reference>
<feature type="transmembrane region" description="Helical" evidence="4">
    <location>
        <begin position="639"/>
        <end position="660"/>
    </location>
</feature>
<evidence type="ECO:0008006" key="7">
    <source>
        <dbReference type="Google" id="ProtNLM"/>
    </source>
</evidence>
<dbReference type="PANTHER" id="PTHR12187">
    <property type="entry name" value="AGAP000124-PA"/>
    <property type="match status" value="1"/>
</dbReference>
<accession>W4FQI0</accession>
<protein>
    <recommendedName>
        <fullName evidence="7">Tyrosine specific protein phosphatases domain-containing protein</fullName>
    </recommendedName>
</protein>